<keyword evidence="1" id="KW-0378">Hydrolase</keyword>
<dbReference type="InterPro" id="IPR050300">
    <property type="entry name" value="GDXG_lipolytic_enzyme"/>
</dbReference>
<protein>
    <submittedName>
        <fullName evidence="3">Acetyl esterase/lipase</fullName>
    </submittedName>
</protein>
<feature type="domain" description="Alpha/beta hydrolase fold-3" evidence="2">
    <location>
        <begin position="73"/>
        <end position="270"/>
    </location>
</feature>
<gene>
    <name evidence="3" type="ORF">BKA14_002749</name>
</gene>
<comment type="caution">
    <text evidence="3">The sequence shown here is derived from an EMBL/GenBank/DDBJ whole genome shotgun (WGS) entry which is preliminary data.</text>
</comment>
<name>A0A7W7CTC7_9ACTN</name>
<dbReference type="GO" id="GO:0016787">
    <property type="term" value="F:hydrolase activity"/>
    <property type="evidence" value="ECO:0007669"/>
    <property type="project" value="UniProtKB-KW"/>
</dbReference>
<dbReference type="Pfam" id="PF07859">
    <property type="entry name" value="Abhydrolase_3"/>
    <property type="match status" value="1"/>
</dbReference>
<proteinExistence type="predicted"/>
<dbReference type="InterPro" id="IPR029058">
    <property type="entry name" value="AB_hydrolase_fold"/>
</dbReference>
<dbReference type="Gene3D" id="3.40.50.1820">
    <property type="entry name" value="alpha/beta hydrolase"/>
    <property type="match status" value="1"/>
</dbReference>
<organism evidence="3 4">
    <name type="scientific">Paractinoplanes abujensis</name>
    <dbReference type="NCBI Taxonomy" id="882441"/>
    <lineage>
        <taxon>Bacteria</taxon>
        <taxon>Bacillati</taxon>
        <taxon>Actinomycetota</taxon>
        <taxon>Actinomycetes</taxon>
        <taxon>Micromonosporales</taxon>
        <taxon>Micromonosporaceae</taxon>
        <taxon>Paractinoplanes</taxon>
    </lineage>
</organism>
<evidence type="ECO:0000259" key="2">
    <source>
        <dbReference type="Pfam" id="PF07859"/>
    </source>
</evidence>
<evidence type="ECO:0000313" key="4">
    <source>
        <dbReference type="Proteomes" id="UP000542742"/>
    </source>
</evidence>
<evidence type="ECO:0000313" key="3">
    <source>
        <dbReference type="EMBL" id="MBB4692601.1"/>
    </source>
</evidence>
<sequence length="296" mass="30781">MPLDPELGTLLAGLPPMPPLTAETLDRIRPYAAPPFTPGEAITQREVTVPGTGIPLTVLSPAGTLPAGAPCVYWMHGGGMVMGNRYSQIDIPLAWLAAFGAVVVSVDYRLAPEAQGSTAVEDCYAGLVWAAAELGVDAGRIVVAGASAGGGLAAGVALLARDRGGPVLAGQVLIGPMLDHRNRATATGPGTWTRETNEFAWRSLLGESPGEISPYVSPALADDLSGLPPAYIDAGSAELFRDEDVAYANRIWSSGGEAELHVWSGGFHGFDALFPDATLSVAARVTRTGWLSRLLR</sequence>
<dbReference type="AlphaFoldDB" id="A0A7W7CTC7"/>
<dbReference type="RefSeq" id="WP_184951298.1">
    <property type="nucleotide sequence ID" value="NZ_BOMC01000064.1"/>
</dbReference>
<reference evidence="3 4" key="1">
    <citation type="submission" date="2020-08" db="EMBL/GenBank/DDBJ databases">
        <title>Sequencing the genomes of 1000 actinobacteria strains.</title>
        <authorList>
            <person name="Klenk H.-P."/>
        </authorList>
    </citation>
    <scope>NUCLEOTIDE SEQUENCE [LARGE SCALE GENOMIC DNA]</scope>
    <source>
        <strain evidence="3 4">DSM 45518</strain>
    </source>
</reference>
<dbReference type="PANTHER" id="PTHR48081:SF8">
    <property type="entry name" value="ALPHA_BETA HYDROLASE FOLD-3 DOMAIN-CONTAINING PROTEIN-RELATED"/>
    <property type="match status" value="1"/>
</dbReference>
<accession>A0A7W7CTC7</accession>
<evidence type="ECO:0000256" key="1">
    <source>
        <dbReference type="ARBA" id="ARBA00022801"/>
    </source>
</evidence>
<dbReference type="EMBL" id="JACHMF010000001">
    <property type="protein sequence ID" value="MBB4692601.1"/>
    <property type="molecule type" value="Genomic_DNA"/>
</dbReference>
<keyword evidence="4" id="KW-1185">Reference proteome</keyword>
<dbReference type="SUPFAM" id="SSF53474">
    <property type="entry name" value="alpha/beta-Hydrolases"/>
    <property type="match status" value="1"/>
</dbReference>
<dbReference type="Proteomes" id="UP000542742">
    <property type="component" value="Unassembled WGS sequence"/>
</dbReference>
<dbReference type="PANTHER" id="PTHR48081">
    <property type="entry name" value="AB HYDROLASE SUPERFAMILY PROTEIN C4A8.06C"/>
    <property type="match status" value="1"/>
</dbReference>
<dbReference type="InterPro" id="IPR013094">
    <property type="entry name" value="AB_hydrolase_3"/>
</dbReference>